<feature type="domain" description="DZANK-type" evidence="2">
    <location>
        <begin position="197"/>
        <end position="255"/>
    </location>
</feature>
<dbReference type="EMBL" id="BART01018597">
    <property type="protein sequence ID" value="GAG76092.1"/>
    <property type="molecule type" value="Genomic_DNA"/>
</dbReference>
<evidence type="ECO:0000259" key="2">
    <source>
        <dbReference type="Pfam" id="PF12773"/>
    </source>
</evidence>
<protein>
    <recommendedName>
        <fullName evidence="2">DZANK-type domain-containing protein</fullName>
    </recommendedName>
</protein>
<keyword evidence="1" id="KW-0472">Membrane</keyword>
<accession>X1B459</accession>
<name>X1B459_9ZZZZ</name>
<feature type="non-terminal residue" evidence="3">
    <location>
        <position position="1"/>
    </location>
</feature>
<feature type="transmembrane region" description="Helical" evidence="1">
    <location>
        <begin position="134"/>
        <end position="155"/>
    </location>
</feature>
<dbReference type="Pfam" id="PF12773">
    <property type="entry name" value="DZR"/>
    <property type="match status" value="1"/>
</dbReference>
<comment type="caution">
    <text evidence="3">The sequence shown here is derived from an EMBL/GenBank/DDBJ whole genome shotgun (WGS) entry which is preliminary data.</text>
</comment>
<reference evidence="3" key="1">
    <citation type="journal article" date="2014" name="Front. Microbiol.">
        <title>High frequency of phylogenetically diverse reductive dehalogenase-homologous genes in deep subseafloor sedimentary metagenomes.</title>
        <authorList>
            <person name="Kawai M."/>
            <person name="Futagami T."/>
            <person name="Toyoda A."/>
            <person name="Takaki Y."/>
            <person name="Nishi S."/>
            <person name="Hori S."/>
            <person name="Arai W."/>
            <person name="Tsubouchi T."/>
            <person name="Morono Y."/>
            <person name="Uchiyama I."/>
            <person name="Ito T."/>
            <person name="Fujiyama A."/>
            <person name="Inagaki F."/>
            <person name="Takami H."/>
        </authorList>
    </citation>
    <scope>NUCLEOTIDE SEQUENCE</scope>
    <source>
        <strain evidence="3">Expedition CK06-06</strain>
    </source>
</reference>
<gene>
    <name evidence="3" type="ORF">S01H4_35058</name>
</gene>
<keyword evidence="1" id="KW-1133">Transmembrane helix</keyword>
<keyword evidence="1" id="KW-0812">Transmembrane</keyword>
<evidence type="ECO:0000313" key="3">
    <source>
        <dbReference type="EMBL" id="GAG76092.1"/>
    </source>
</evidence>
<sequence length="263" mass="29233">DFFIASGQALYDWNQGGSPSFYVDENDVLSDTGVYNVLSARDYYLVWYNEGLSTVVVNFTIDYSAANVIDLSAADFYIESVDSIPENSFTVTKEGTWYFFVYFDPMLSPEETTTITFDVTYDTKITSTDRWIDIQPILIVIIVVVGVVIIVALLARRGQKKLKAKSTPKTKVAPAKSAIKKPSKSAIKKPSKLDTNCIRCGNSIRPDAHFCPSCGGKIEGRSIRESTIITPIKSKTCSFCRSKLSPDDKFCKWCGTEIEIAKS</sequence>
<organism evidence="3">
    <name type="scientific">marine sediment metagenome</name>
    <dbReference type="NCBI Taxonomy" id="412755"/>
    <lineage>
        <taxon>unclassified sequences</taxon>
        <taxon>metagenomes</taxon>
        <taxon>ecological metagenomes</taxon>
    </lineage>
</organism>
<dbReference type="InterPro" id="IPR025874">
    <property type="entry name" value="DZR"/>
</dbReference>
<evidence type="ECO:0000256" key="1">
    <source>
        <dbReference type="SAM" id="Phobius"/>
    </source>
</evidence>
<dbReference type="AlphaFoldDB" id="X1B459"/>
<proteinExistence type="predicted"/>